<sequence length="423" mass="46988">MTDVVALLLRRAGFGPTAIELSAAKQAGYPATLSAVLSPAGPDVGATSAPMPVLARDPYAGQRDPTPEQKVSFERRRDIETEQITRWWVDRMTVASHQAVEKLIFFWHGHWATSIKKVRSPQLMMVQHRTFRQSTDFVTMARQMVVDAALSLYLDGNRNTRRAPNENLARELFELFMLGIGQYTEKDVKEAGRALTGWRYSLAQERSIFNPVEHDPGSKTILGSTLDFSAATLIDLLLAQESCPRFIASRLWFRYGSSTRPLPDALRDKMVAAFPIPMAMLKVMFSDDAFHATNGEMVKQPIEWFIGALRQLGLRPAALPTETHDELLKILEDLGQLPFAPPNVGGWRAGGAWLTSAAAQVRLRLAGKIAERAAVDQLTPESLAYLLCVDAWSNRTYAVLRDAASDPRRLLTLGLVSPEYLVA</sequence>
<accession>A0ABQ4EWA4</accession>
<protein>
    <recommendedName>
        <fullName evidence="3">DUF1800 domain-containing protein</fullName>
    </recommendedName>
</protein>
<gene>
    <name evidence="1" type="ORF">Pma05_55270</name>
</gene>
<name>A0ABQ4EWA4_9ACTN</name>
<evidence type="ECO:0000313" key="1">
    <source>
        <dbReference type="EMBL" id="GIG98954.1"/>
    </source>
</evidence>
<keyword evidence="2" id="KW-1185">Reference proteome</keyword>
<dbReference type="Proteomes" id="UP000621500">
    <property type="component" value="Unassembled WGS sequence"/>
</dbReference>
<reference evidence="1 2" key="1">
    <citation type="submission" date="2021-01" db="EMBL/GenBank/DDBJ databases">
        <title>Whole genome shotgun sequence of Plantactinospora mayteni NBRC 109088.</title>
        <authorList>
            <person name="Komaki H."/>
            <person name="Tamura T."/>
        </authorList>
    </citation>
    <scope>NUCLEOTIDE SEQUENCE [LARGE SCALE GENOMIC DNA]</scope>
    <source>
        <strain evidence="1 2">NBRC 109088</strain>
    </source>
</reference>
<proteinExistence type="predicted"/>
<dbReference type="InterPro" id="IPR014917">
    <property type="entry name" value="DUF1800"/>
</dbReference>
<organism evidence="1 2">
    <name type="scientific">Plantactinospora mayteni</name>
    <dbReference type="NCBI Taxonomy" id="566021"/>
    <lineage>
        <taxon>Bacteria</taxon>
        <taxon>Bacillati</taxon>
        <taxon>Actinomycetota</taxon>
        <taxon>Actinomycetes</taxon>
        <taxon>Micromonosporales</taxon>
        <taxon>Micromonosporaceae</taxon>
        <taxon>Plantactinospora</taxon>
    </lineage>
</organism>
<comment type="caution">
    <text evidence="1">The sequence shown here is derived from an EMBL/GenBank/DDBJ whole genome shotgun (WGS) entry which is preliminary data.</text>
</comment>
<evidence type="ECO:0000313" key="2">
    <source>
        <dbReference type="Proteomes" id="UP000621500"/>
    </source>
</evidence>
<dbReference type="RefSeq" id="WP_203860361.1">
    <property type="nucleotide sequence ID" value="NZ_BAAAZQ010000031.1"/>
</dbReference>
<evidence type="ECO:0008006" key="3">
    <source>
        <dbReference type="Google" id="ProtNLM"/>
    </source>
</evidence>
<dbReference type="EMBL" id="BONX01000038">
    <property type="protein sequence ID" value="GIG98954.1"/>
    <property type="molecule type" value="Genomic_DNA"/>
</dbReference>
<dbReference type="Pfam" id="PF08811">
    <property type="entry name" value="DUF1800"/>
    <property type="match status" value="1"/>
</dbReference>